<feature type="transmembrane region" description="Helical" evidence="7">
    <location>
        <begin position="649"/>
        <end position="671"/>
    </location>
</feature>
<feature type="region of interest" description="Disordered" evidence="6">
    <location>
        <begin position="1"/>
        <end position="160"/>
    </location>
</feature>
<keyword evidence="3 7" id="KW-0812">Transmembrane</keyword>
<evidence type="ECO:0000259" key="8">
    <source>
        <dbReference type="Pfam" id="PF01490"/>
    </source>
</evidence>
<feature type="transmembrane region" description="Helical" evidence="7">
    <location>
        <begin position="584"/>
        <end position="605"/>
    </location>
</feature>
<accession>A0A8H2XXW1</accession>
<sequence>MSNKPPSPMSITGRGSPQDGEQPQGTPADRRYGTPPVANIPARVFDSPRPPSTVPNYGSAPQRPSFNPGPTSGSGTATPTINGDEDERTRVVRRHLVSAEERTDGSRRPSAGGISLARPQFLSRHPSSGAGSGTGSTSQQNPNPGPDLDEPFPIPYGSHGGDVTHEIYKWHADQGREHLRRPRSVSFSGPQLSVDPAFRHIHEPGGFRRNYVMLAAREQGQDHPRMLHNFIEFLYLYGHFAGEDLEEEDEDEDLGTPPTDEEQGPLLEGATTGEPESQLIHRSVASLKPSERTPLMGRSMSQSHASIRRRRRQSVGSHGDATVTQAVLMLLKSFVGTGVLFLGKAFHNGGMLFSTVVLVVIALVSLWSFLLLVHAKFAVSGSFGDIGGALYGNWMRQLILASIVISQLGFVSAYLIFVAENLQAFILAVSKCKHLVSTTTLIFAQLVLFIPLSLVRNLAKLSTTALIADAFILVGLVYLFSMEAKVISDRGGVADIKWFNDKDFPLLIGTAVFSFEGVGLVIPITDAMREPRKFPKVLTGVMLFLVVLFGGAGALAYAAFGSSIDTVVLKNLPQNSKPVQSVQFLYSLAILLSTPLQLFPALRILETALFVKSGKTSLRVKWTKNVFRLFVVLGCVGVSIFGAKDLDKFVSFVGSCACVPLCFVYPAMLHYKAVAKTRFQKGSDIALMVFGMAAAIYTSFQTIKAFDGCSLWPIRADWKLHPSRIETWLWKRTGITFLAWWAVLKGSSGGARKTNGSLDRFEQKAHDVNVRDKMWTKGVM</sequence>
<feature type="transmembrane region" description="Helical" evidence="7">
    <location>
        <begin position="466"/>
        <end position="484"/>
    </location>
</feature>
<dbReference type="Proteomes" id="UP000663846">
    <property type="component" value="Unassembled WGS sequence"/>
</dbReference>
<dbReference type="GO" id="GO:0005774">
    <property type="term" value="C:vacuolar membrane"/>
    <property type="evidence" value="ECO:0007669"/>
    <property type="project" value="TreeGrafter"/>
</dbReference>
<feature type="region of interest" description="Disordered" evidence="6">
    <location>
        <begin position="291"/>
        <end position="318"/>
    </location>
</feature>
<feature type="compositionally biased region" description="Acidic residues" evidence="6">
    <location>
        <begin position="246"/>
        <end position="263"/>
    </location>
</feature>
<keyword evidence="4 7" id="KW-1133">Transmembrane helix</keyword>
<dbReference type="AlphaFoldDB" id="A0A8H2XXW1"/>
<organism evidence="9 10">
    <name type="scientific">Rhizoctonia solani</name>
    <dbReference type="NCBI Taxonomy" id="456999"/>
    <lineage>
        <taxon>Eukaryota</taxon>
        <taxon>Fungi</taxon>
        <taxon>Dikarya</taxon>
        <taxon>Basidiomycota</taxon>
        <taxon>Agaricomycotina</taxon>
        <taxon>Agaricomycetes</taxon>
        <taxon>Cantharellales</taxon>
        <taxon>Ceratobasidiaceae</taxon>
        <taxon>Rhizoctonia</taxon>
    </lineage>
</organism>
<name>A0A8H2XXW1_9AGAM</name>
<evidence type="ECO:0000256" key="1">
    <source>
        <dbReference type="ARBA" id="ARBA00004141"/>
    </source>
</evidence>
<dbReference type="Pfam" id="PF01490">
    <property type="entry name" value="Aa_trans"/>
    <property type="match status" value="1"/>
</dbReference>
<feature type="domain" description="Amino acid transporter transmembrane" evidence="8">
    <location>
        <begin position="321"/>
        <end position="703"/>
    </location>
</feature>
<dbReference type="PANTHER" id="PTHR22950:SF666">
    <property type="entry name" value="VACUOLAR AMINO ACID TRANSPORTER 4"/>
    <property type="match status" value="1"/>
</dbReference>
<feature type="transmembrane region" description="Helical" evidence="7">
    <location>
        <begin position="537"/>
        <end position="564"/>
    </location>
</feature>
<reference evidence="9" key="1">
    <citation type="submission" date="2021-01" db="EMBL/GenBank/DDBJ databases">
        <authorList>
            <person name="Kaushik A."/>
        </authorList>
    </citation>
    <scope>NUCLEOTIDE SEQUENCE</scope>
    <source>
        <strain evidence="9">AG1-1C</strain>
    </source>
</reference>
<evidence type="ECO:0000256" key="3">
    <source>
        <dbReference type="ARBA" id="ARBA00022692"/>
    </source>
</evidence>
<feature type="transmembrane region" description="Helical" evidence="7">
    <location>
        <begin position="504"/>
        <end position="525"/>
    </location>
</feature>
<evidence type="ECO:0000313" key="9">
    <source>
        <dbReference type="EMBL" id="CAE6436669.1"/>
    </source>
</evidence>
<feature type="transmembrane region" description="Helical" evidence="7">
    <location>
        <begin position="626"/>
        <end position="643"/>
    </location>
</feature>
<proteinExistence type="inferred from homology"/>
<evidence type="ECO:0000256" key="7">
    <source>
        <dbReference type="SAM" id="Phobius"/>
    </source>
</evidence>
<feature type="compositionally biased region" description="Basic and acidic residues" evidence="6">
    <location>
        <begin position="97"/>
        <end position="107"/>
    </location>
</feature>
<feature type="compositionally biased region" description="Polar residues" evidence="6">
    <location>
        <begin position="9"/>
        <end position="25"/>
    </location>
</feature>
<feature type="region of interest" description="Disordered" evidence="6">
    <location>
        <begin position="246"/>
        <end position="278"/>
    </location>
</feature>
<protein>
    <recommendedName>
        <fullName evidence="8">Amino acid transporter transmembrane domain-containing protein</fullName>
    </recommendedName>
</protein>
<dbReference type="EMBL" id="CAJMWS010000347">
    <property type="protein sequence ID" value="CAE6436669.1"/>
    <property type="molecule type" value="Genomic_DNA"/>
</dbReference>
<gene>
    <name evidence="9" type="ORF">RDB_LOCUS121355</name>
</gene>
<evidence type="ECO:0000256" key="6">
    <source>
        <dbReference type="SAM" id="MobiDB-lite"/>
    </source>
</evidence>
<keyword evidence="5 7" id="KW-0472">Membrane</keyword>
<feature type="transmembrane region" description="Helical" evidence="7">
    <location>
        <begin position="352"/>
        <end position="373"/>
    </location>
</feature>
<dbReference type="GO" id="GO:0015179">
    <property type="term" value="F:L-amino acid transmembrane transporter activity"/>
    <property type="evidence" value="ECO:0007669"/>
    <property type="project" value="TreeGrafter"/>
</dbReference>
<feature type="compositionally biased region" description="Low complexity" evidence="6">
    <location>
        <begin position="68"/>
        <end position="80"/>
    </location>
</feature>
<feature type="transmembrane region" description="Helical" evidence="7">
    <location>
        <begin position="394"/>
        <end position="415"/>
    </location>
</feature>
<dbReference type="InterPro" id="IPR013057">
    <property type="entry name" value="AA_transpt_TM"/>
</dbReference>
<evidence type="ECO:0000313" key="10">
    <source>
        <dbReference type="Proteomes" id="UP000663846"/>
    </source>
</evidence>
<evidence type="ECO:0000256" key="5">
    <source>
        <dbReference type="ARBA" id="ARBA00023136"/>
    </source>
</evidence>
<evidence type="ECO:0000256" key="2">
    <source>
        <dbReference type="ARBA" id="ARBA00008066"/>
    </source>
</evidence>
<comment type="subcellular location">
    <subcellularLocation>
        <location evidence="1">Membrane</location>
        <topology evidence="1">Multi-pass membrane protein</topology>
    </subcellularLocation>
</comment>
<evidence type="ECO:0000256" key="4">
    <source>
        <dbReference type="ARBA" id="ARBA00022989"/>
    </source>
</evidence>
<feature type="transmembrane region" description="Helical" evidence="7">
    <location>
        <begin position="435"/>
        <end position="454"/>
    </location>
</feature>
<comment type="similarity">
    <text evidence="2">Belongs to the amino acid/polyamine transporter 2 family.</text>
</comment>
<comment type="caution">
    <text evidence="9">The sequence shown here is derived from an EMBL/GenBank/DDBJ whole genome shotgun (WGS) entry which is preliminary data.</text>
</comment>
<dbReference type="PANTHER" id="PTHR22950">
    <property type="entry name" value="AMINO ACID TRANSPORTER"/>
    <property type="match status" value="1"/>
</dbReference>